<dbReference type="InterPro" id="IPR025285">
    <property type="entry name" value="DUF4145"/>
</dbReference>
<dbReference type="PANTHER" id="PTHR44167">
    <property type="entry name" value="OVARIAN-SPECIFIC SERINE/THREONINE-PROTEIN KINASE LOK-RELATED"/>
    <property type="match status" value="1"/>
</dbReference>
<keyword evidence="3" id="KW-1185">Reference proteome</keyword>
<dbReference type="SUPFAM" id="SSF56112">
    <property type="entry name" value="Protein kinase-like (PK-like)"/>
    <property type="match status" value="1"/>
</dbReference>
<dbReference type="GO" id="GO:0005737">
    <property type="term" value="C:cytoplasm"/>
    <property type="evidence" value="ECO:0007669"/>
    <property type="project" value="TreeGrafter"/>
</dbReference>
<dbReference type="Gene3D" id="1.10.510.10">
    <property type="entry name" value="Transferase(Phosphotransferase) domain 1"/>
    <property type="match status" value="1"/>
</dbReference>
<dbReference type="Proteomes" id="UP001178662">
    <property type="component" value="Chromosome"/>
</dbReference>
<dbReference type="GO" id="GO:0005524">
    <property type="term" value="F:ATP binding"/>
    <property type="evidence" value="ECO:0007669"/>
    <property type="project" value="InterPro"/>
</dbReference>
<evidence type="ECO:0000259" key="1">
    <source>
        <dbReference type="PROSITE" id="PS50011"/>
    </source>
</evidence>
<gene>
    <name evidence="2" type="ORF">P0Y55_14165</name>
</gene>
<dbReference type="InterPro" id="IPR001245">
    <property type="entry name" value="Ser-Thr/Tyr_kinase_cat_dom"/>
</dbReference>
<evidence type="ECO:0000313" key="2">
    <source>
        <dbReference type="EMBL" id="WEK53713.1"/>
    </source>
</evidence>
<dbReference type="Pfam" id="PF07714">
    <property type="entry name" value="PK_Tyr_Ser-Thr"/>
    <property type="match status" value="1"/>
</dbReference>
<dbReference type="GO" id="GO:0004674">
    <property type="term" value="F:protein serine/threonine kinase activity"/>
    <property type="evidence" value="ECO:0007669"/>
    <property type="project" value="TreeGrafter"/>
</dbReference>
<dbReference type="EMBL" id="CP119317">
    <property type="protein sequence ID" value="WEK53713.1"/>
    <property type="molecule type" value="Genomic_DNA"/>
</dbReference>
<dbReference type="PANTHER" id="PTHR44167:SF24">
    <property type="entry name" value="SERINE_THREONINE-PROTEIN KINASE CHK2"/>
    <property type="match status" value="1"/>
</dbReference>
<evidence type="ECO:0000313" key="3">
    <source>
        <dbReference type="Proteomes" id="UP001178662"/>
    </source>
</evidence>
<name>A0AA95EUR0_9BACL</name>
<organism evidence="2 3">
    <name type="scientific">Candidatus Cohnella colombiensis</name>
    <dbReference type="NCBI Taxonomy" id="3121368"/>
    <lineage>
        <taxon>Bacteria</taxon>
        <taxon>Bacillati</taxon>
        <taxon>Bacillota</taxon>
        <taxon>Bacilli</taxon>
        <taxon>Bacillales</taxon>
        <taxon>Paenibacillaceae</taxon>
        <taxon>Cohnella</taxon>
    </lineage>
</organism>
<dbReference type="PROSITE" id="PS50011">
    <property type="entry name" value="PROTEIN_KINASE_DOM"/>
    <property type="match status" value="1"/>
</dbReference>
<reference evidence="2" key="1">
    <citation type="submission" date="2023-03" db="EMBL/GenBank/DDBJ databases">
        <title>Andean soil-derived lignocellulolytic bacterial consortium as a source of novel taxa and putative plastic-active enzymes.</title>
        <authorList>
            <person name="Diaz-Garcia L."/>
            <person name="Chuvochina M."/>
            <person name="Feuerriegel G."/>
            <person name="Bunk B."/>
            <person name="Sproer C."/>
            <person name="Streit W.R."/>
            <person name="Rodriguez L.M."/>
            <person name="Overmann J."/>
            <person name="Jimenez D.J."/>
        </authorList>
    </citation>
    <scope>NUCLEOTIDE SEQUENCE</scope>
    <source>
        <strain evidence="2">MAG 2441</strain>
    </source>
</reference>
<dbReference type="InterPro" id="IPR011009">
    <property type="entry name" value="Kinase-like_dom_sf"/>
</dbReference>
<accession>A0AA95EUR0</accession>
<dbReference type="AlphaFoldDB" id="A0AA95EUR0"/>
<feature type="domain" description="Protein kinase" evidence="1">
    <location>
        <begin position="140"/>
        <end position="404"/>
    </location>
</feature>
<dbReference type="Pfam" id="PF13643">
    <property type="entry name" value="DUF4145"/>
    <property type="match status" value="1"/>
</dbReference>
<protein>
    <submittedName>
        <fullName evidence="2">DUF4145 domain-containing protein</fullName>
    </submittedName>
</protein>
<dbReference type="InterPro" id="IPR000719">
    <property type="entry name" value="Prot_kinase_dom"/>
</dbReference>
<dbReference type="SMART" id="SM00220">
    <property type="entry name" value="S_TKc"/>
    <property type="match status" value="1"/>
</dbReference>
<sequence length="407" mass="46955">MSINFAFLQGIDDKIYSMSVIAEKLSKTQPNQCAVELRRTMEEFMKALCRKHNLDNTDLKRMAIAVQDAGLINEDQANQFKRIRLLGNDYTHPNKEISVKDAVERTRDLHMALATFYRDQKLVAAPIAPFHTDFIPMNEYKPVQVLNKDSNEACEKKYLCTYVSTYGEEHYCVIRQFNHKRNPEDQAFLIRDLYALEKRWSSGKFPNNIVKYHRVSIQENNDLFFTCYDFSKKARLLQDVNVRALNKREKLELVRGIANGIHELHQGKEPIYHRFLSPSSIYVIRESDGELDVKIGEFEYAKVNNPNKVTMLKKVLDREDLYKAPELEIEDVEVNWAAVDIYAFGVTVLHIFLAEQAMSKRVALLEKQGCSAAFTQVVARMIHPNAASRPDIETIRSVLEEEGIANV</sequence>
<proteinExistence type="predicted"/>